<comment type="caution">
    <text evidence="1">The sequence shown here is derived from an EMBL/GenBank/DDBJ whole genome shotgun (WGS) entry which is preliminary data.</text>
</comment>
<protein>
    <submittedName>
        <fullName evidence="1">Uncharacterized protein</fullName>
    </submittedName>
</protein>
<name>A0A0W0GBH7_MONRR</name>
<dbReference type="EMBL" id="LATX01000571">
    <property type="protein sequence ID" value="KTB45885.1"/>
    <property type="molecule type" value="Genomic_DNA"/>
</dbReference>
<evidence type="ECO:0000313" key="2">
    <source>
        <dbReference type="Proteomes" id="UP000054988"/>
    </source>
</evidence>
<sequence length="122" mass="14361">MIPSVISESTRLIDTRTLDPLDDIYLHELQPFILRTMGETVPEVSVEWFLQYAIPRFSPGHDLDDTEAYYAADLNVLDKVMLKLRKSALKGRWKWYKKDPAQMEQEEDKVFSRMKDISDEHN</sequence>
<reference evidence="1 2" key="1">
    <citation type="submission" date="2015-12" db="EMBL/GenBank/DDBJ databases">
        <title>Draft genome sequence of Moniliophthora roreri, the causal agent of frosty pod rot of cacao.</title>
        <authorList>
            <person name="Aime M.C."/>
            <person name="Diaz-Valderrama J.R."/>
            <person name="Kijpornyongpan T."/>
            <person name="Phillips-Mora W."/>
        </authorList>
    </citation>
    <scope>NUCLEOTIDE SEQUENCE [LARGE SCALE GENOMIC DNA]</scope>
    <source>
        <strain evidence="1 2">MCA 2952</strain>
    </source>
</reference>
<evidence type="ECO:0000313" key="1">
    <source>
        <dbReference type="EMBL" id="KTB45885.1"/>
    </source>
</evidence>
<gene>
    <name evidence="1" type="ORF">WG66_1537</name>
</gene>
<proteinExistence type="predicted"/>
<dbReference type="AlphaFoldDB" id="A0A0W0GBH7"/>
<accession>A0A0W0GBH7</accession>
<dbReference type="Proteomes" id="UP000054988">
    <property type="component" value="Unassembled WGS sequence"/>
</dbReference>
<organism evidence="1 2">
    <name type="scientific">Moniliophthora roreri</name>
    <name type="common">Frosty pod rot fungus</name>
    <name type="synonym">Monilia roreri</name>
    <dbReference type="NCBI Taxonomy" id="221103"/>
    <lineage>
        <taxon>Eukaryota</taxon>
        <taxon>Fungi</taxon>
        <taxon>Dikarya</taxon>
        <taxon>Basidiomycota</taxon>
        <taxon>Agaricomycotina</taxon>
        <taxon>Agaricomycetes</taxon>
        <taxon>Agaricomycetidae</taxon>
        <taxon>Agaricales</taxon>
        <taxon>Marasmiineae</taxon>
        <taxon>Marasmiaceae</taxon>
        <taxon>Moniliophthora</taxon>
    </lineage>
</organism>